<gene>
    <name evidence="2" type="ORF">ACFSAU_11575</name>
</gene>
<feature type="compositionally biased region" description="Acidic residues" evidence="1">
    <location>
        <begin position="140"/>
        <end position="160"/>
    </location>
</feature>
<dbReference type="EMBL" id="JBHUCZ010000010">
    <property type="protein sequence ID" value="MFD1568134.1"/>
    <property type="molecule type" value="Genomic_DNA"/>
</dbReference>
<accession>A0ABD6BUC4</accession>
<keyword evidence="3" id="KW-1185">Reference proteome</keyword>
<sequence>MAYPMIALTADGTTFAAAGISLTETGIAVLDEGGSRQGFVPYDSLAYVAPSADAAVTERSRTVVTTDGSEFGAASTSQTGAGVAVLDESGARIGFVPHDSLAHVLPRSKMGGSLPAKTKPAAGIAFADDGEADPNAAPIWDEEDDERDENGNDNDSDPDGYDPSGNDNDSDPDGDETEPSEQPADDADRDVGSDDPVWGGEPAAESERGDDEPTDDGAPESPRESAAEGETGADDGPTDDAGEREEAEESELVVEWSFGDE</sequence>
<feature type="compositionally biased region" description="Acidic residues" evidence="1">
    <location>
        <begin position="231"/>
        <end position="261"/>
    </location>
</feature>
<dbReference type="AlphaFoldDB" id="A0ABD6BUC4"/>
<reference evidence="2 3" key="1">
    <citation type="journal article" date="2019" name="Int. J. Syst. Evol. Microbiol.">
        <title>The Global Catalogue of Microorganisms (GCM) 10K type strain sequencing project: providing services to taxonomists for standard genome sequencing and annotation.</title>
        <authorList>
            <consortium name="The Broad Institute Genomics Platform"/>
            <consortium name="The Broad Institute Genome Sequencing Center for Infectious Disease"/>
            <person name="Wu L."/>
            <person name="Ma J."/>
        </authorList>
    </citation>
    <scope>NUCLEOTIDE SEQUENCE [LARGE SCALE GENOMIC DNA]</scope>
    <source>
        <strain evidence="2 3">CGMCC 1.12859</strain>
    </source>
</reference>
<proteinExistence type="predicted"/>
<feature type="compositionally biased region" description="Acidic residues" evidence="1">
    <location>
        <begin position="208"/>
        <end position="218"/>
    </location>
</feature>
<feature type="region of interest" description="Disordered" evidence="1">
    <location>
        <begin position="126"/>
        <end position="261"/>
    </location>
</feature>
<organism evidence="2 3">
    <name type="scientific">Halolamina litorea</name>
    <dbReference type="NCBI Taxonomy" id="1515593"/>
    <lineage>
        <taxon>Archaea</taxon>
        <taxon>Methanobacteriati</taxon>
        <taxon>Methanobacteriota</taxon>
        <taxon>Stenosarchaea group</taxon>
        <taxon>Halobacteria</taxon>
        <taxon>Halobacteriales</taxon>
        <taxon>Haloferacaceae</taxon>
    </lineage>
</organism>
<comment type="caution">
    <text evidence="2">The sequence shown here is derived from an EMBL/GenBank/DDBJ whole genome shotgun (WGS) entry which is preliminary data.</text>
</comment>
<evidence type="ECO:0000313" key="3">
    <source>
        <dbReference type="Proteomes" id="UP001597139"/>
    </source>
</evidence>
<protein>
    <submittedName>
        <fullName evidence="2">Uncharacterized protein</fullName>
    </submittedName>
</protein>
<evidence type="ECO:0000313" key="2">
    <source>
        <dbReference type="EMBL" id="MFD1568134.1"/>
    </source>
</evidence>
<dbReference type="RefSeq" id="WP_267647886.1">
    <property type="nucleotide sequence ID" value="NZ_JANHGR010000002.1"/>
</dbReference>
<name>A0ABD6BUC4_9EURY</name>
<evidence type="ECO:0000256" key="1">
    <source>
        <dbReference type="SAM" id="MobiDB-lite"/>
    </source>
</evidence>
<feature type="compositionally biased region" description="Acidic residues" evidence="1">
    <location>
        <begin position="168"/>
        <end position="188"/>
    </location>
</feature>
<dbReference type="Proteomes" id="UP001597139">
    <property type="component" value="Unassembled WGS sequence"/>
</dbReference>